<feature type="coiled-coil region" evidence="1">
    <location>
        <begin position="90"/>
        <end position="117"/>
    </location>
</feature>
<reference evidence="4 5" key="1">
    <citation type="submission" date="2024-10" db="EMBL/GenBank/DDBJ databases">
        <title>Updated reference genomes for cyclostephanoid diatoms.</title>
        <authorList>
            <person name="Roberts W.R."/>
            <person name="Alverson A.J."/>
        </authorList>
    </citation>
    <scope>NUCLEOTIDE SEQUENCE [LARGE SCALE GENOMIC DNA]</scope>
    <source>
        <strain evidence="4 5">AJA010-31</strain>
    </source>
</reference>
<evidence type="ECO:0000256" key="2">
    <source>
        <dbReference type="SAM" id="MobiDB-lite"/>
    </source>
</evidence>
<feature type="compositionally biased region" description="Acidic residues" evidence="2">
    <location>
        <begin position="1"/>
        <end position="15"/>
    </location>
</feature>
<proteinExistence type="predicted"/>
<dbReference type="AlphaFoldDB" id="A0ABD3Q6I0"/>
<evidence type="ECO:0000256" key="3">
    <source>
        <dbReference type="SAM" id="Phobius"/>
    </source>
</evidence>
<comment type="caution">
    <text evidence="4">The sequence shown here is derived from an EMBL/GenBank/DDBJ whole genome shotgun (WGS) entry which is preliminary data.</text>
</comment>
<evidence type="ECO:0000313" key="4">
    <source>
        <dbReference type="EMBL" id="KAL3795581.1"/>
    </source>
</evidence>
<evidence type="ECO:0000256" key="1">
    <source>
        <dbReference type="SAM" id="Coils"/>
    </source>
</evidence>
<protein>
    <submittedName>
        <fullName evidence="4">Uncharacterized protein</fullName>
    </submittedName>
</protein>
<gene>
    <name evidence="4" type="ORF">ACHAWO_001576</name>
</gene>
<dbReference type="EMBL" id="JALLPJ020000313">
    <property type="protein sequence ID" value="KAL3795581.1"/>
    <property type="molecule type" value="Genomic_DNA"/>
</dbReference>
<feature type="region of interest" description="Disordered" evidence="2">
    <location>
        <begin position="1"/>
        <end position="29"/>
    </location>
</feature>
<feature type="transmembrane region" description="Helical" evidence="3">
    <location>
        <begin position="65"/>
        <end position="82"/>
    </location>
</feature>
<sequence length="329" mass="36986">MGEESYYSEDEEDYEQSSSGSDPKRSSGKLKDVAAHTPIEIFHGIIAFCAVGSSITAMILNWSTLTLIAGAACSFFGPYAYYQQTKLTDIIALKEACEAITRENDRLAAENVRLNETVGDLSSTVDKLEDVEQALDVITQTQGQSVATYAQQVKEYENMFLQMEKNLRANVLQNLLQVVIRSDEDDNMTIEEDEIDDLVERIQKINGVEVVYDRFKAAIMESGGSLSSVMDIIKNLMADDGDGDEEGIFIIRDRKSMFTIYSYLLVASTAKSVASELNKPCEVKLKRLSNWLSLEEQEMGQQPQCFGYHLRGHQCELWQPVKYLGRELE</sequence>
<keyword evidence="3" id="KW-0812">Transmembrane</keyword>
<keyword evidence="3" id="KW-0472">Membrane</keyword>
<keyword evidence="5" id="KW-1185">Reference proteome</keyword>
<keyword evidence="3" id="KW-1133">Transmembrane helix</keyword>
<accession>A0ABD3Q6I0</accession>
<keyword evidence="1" id="KW-0175">Coiled coil</keyword>
<name>A0ABD3Q6I0_9STRA</name>
<organism evidence="4 5">
    <name type="scientific">Cyclotella atomus</name>
    <dbReference type="NCBI Taxonomy" id="382360"/>
    <lineage>
        <taxon>Eukaryota</taxon>
        <taxon>Sar</taxon>
        <taxon>Stramenopiles</taxon>
        <taxon>Ochrophyta</taxon>
        <taxon>Bacillariophyta</taxon>
        <taxon>Coscinodiscophyceae</taxon>
        <taxon>Thalassiosirophycidae</taxon>
        <taxon>Stephanodiscales</taxon>
        <taxon>Stephanodiscaceae</taxon>
        <taxon>Cyclotella</taxon>
    </lineage>
</organism>
<dbReference type="Proteomes" id="UP001530400">
    <property type="component" value="Unassembled WGS sequence"/>
</dbReference>
<evidence type="ECO:0000313" key="5">
    <source>
        <dbReference type="Proteomes" id="UP001530400"/>
    </source>
</evidence>
<feature type="transmembrane region" description="Helical" evidence="3">
    <location>
        <begin position="41"/>
        <end position="60"/>
    </location>
</feature>